<feature type="transmembrane region" description="Helical" evidence="10">
    <location>
        <begin position="12"/>
        <end position="35"/>
    </location>
</feature>
<evidence type="ECO:0000256" key="10">
    <source>
        <dbReference type="SAM" id="Phobius"/>
    </source>
</evidence>
<sequence length="423" mass="47206">MTHGLKRKIRITFLIQAGLVSIAICAAIFLISAVVKHSLVNAMLKEEAEHYWELYGASGVQPPPNTRNLRGYLLLKGDSPLALPEDLRDLSPGFHELHGDGLMVLVDERRLGRLYLVSLRSQVDQLAFWFGTVPIVLTLAVIYLVCWLTYKLSKRVLSPVNWLAQQVAQWDPRRPDAAALSAERLPGDVQGEIKTLAITLHDLAQRVSTQIERERDFTRDASHELRTPLTVIRVASDLALAEASTPRVVRSLHRIQRAGREMEAVIDAFLILARDSDVEPQRDTFDLAEVVLDEAESARDMLIGKPIDLEVTCNARPRLYASSRVMHVVISNLLRNACAYTDEGRIDVIVDTDRVTVRDTGIGMTEDVMSRAFEPFYRADESRPHGTGLGLSIVSRLCARFGWKVELTSALGQGTSAVIRFQP</sequence>
<dbReference type="Gene3D" id="1.10.287.130">
    <property type="match status" value="1"/>
</dbReference>
<dbReference type="EMBL" id="SAWZ01000006">
    <property type="protein sequence ID" value="RXR04349.1"/>
    <property type="molecule type" value="Genomic_DNA"/>
</dbReference>
<dbReference type="AlphaFoldDB" id="A0A4Q1JVW1"/>
<evidence type="ECO:0000256" key="9">
    <source>
        <dbReference type="ARBA" id="ARBA00023136"/>
    </source>
</evidence>
<dbReference type="GO" id="GO:0005886">
    <property type="term" value="C:plasma membrane"/>
    <property type="evidence" value="ECO:0007669"/>
    <property type="project" value="TreeGrafter"/>
</dbReference>
<organism evidence="12 13">
    <name type="scientific">Pseudoxanthomonas composti</name>
    <dbReference type="NCBI Taxonomy" id="2137479"/>
    <lineage>
        <taxon>Bacteria</taxon>
        <taxon>Pseudomonadati</taxon>
        <taxon>Pseudomonadota</taxon>
        <taxon>Gammaproteobacteria</taxon>
        <taxon>Lysobacterales</taxon>
        <taxon>Lysobacteraceae</taxon>
        <taxon>Pseudoxanthomonas</taxon>
    </lineage>
</organism>
<evidence type="ECO:0000256" key="3">
    <source>
        <dbReference type="ARBA" id="ARBA00012438"/>
    </source>
</evidence>
<feature type="domain" description="Histidine kinase" evidence="11">
    <location>
        <begin position="220"/>
        <end position="423"/>
    </location>
</feature>
<evidence type="ECO:0000256" key="8">
    <source>
        <dbReference type="ARBA" id="ARBA00022989"/>
    </source>
</evidence>
<comment type="catalytic activity">
    <reaction evidence="1">
        <text>ATP + protein L-histidine = ADP + protein N-phospho-L-histidine.</text>
        <dbReference type="EC" id="2.7.13.3"/>
    </reaction>
</comment>
<name>A0A4Q1JVW1_9GAMM</name>
<dbReference type="PROSITE" id="PS50109">
    <property type="entry name" value="HIS_KIN"/>
    <property type="match status" value="1"/>
</dbReference>
<dbReference type="InterPro" id="IPR004358">
    <property type="entry name" value="Sig_transdc_His_kin-like_C"/>
</dbReference>
<evidence type="ECO:0000256" key="6">
    <source>
        <dbReference type="ARBA" id="ARBA00022692"/>
    </source>
</evidence>
<accession>A0A4Q1JVW1</accession>
<dbReference type="GO" id="GO:0000155">
    <property type="term" value="F:phosphorelay sensor kinase activity"/>
    <property type="evidence" value="ECO:0007669"/>
    <property type="project" value="InterPro"/>
</dbReference>
<dbReference type="Pfam" id="PF00512">
    <property type="entry name" value="HisKA"/>
    <property type="match status" value="1"/>
</dbReference>
<evidence type="ECO:0000256" key="4">
    <source>
        <dbReference type="ARBA" id="ARBA00022553"/>
    </source>
</evidence>
<dbReference type="PRINTS" id="PR00344">
    <property type="entry name" value="BCTRLSENSOR"/>
</dbReference>
<dbReference type="SMART" id="SM00387">
    <property type="entry name" value="HATPase_c"/>
    <property type="match status" value="1"/>
</dbReference>
<dbReference type="EC" id="2.7.13.3" evidence="3"/>
<dbReference type="InterPro" id="IPR036097">
    <property type="entry name" value="HisK_dim/P_sf"/>
</dbReference>
<keyword evidence="6 10" id="KW-0812">Transmembrane</keyword>
<evidence type="ECO:0000313" key="13">
    <source>
        <dbReference type="Proteomes" id="UP000289784"/>
    </source>
</evidence>
<dbReference type="InterPro" id="IPR005467">
    <property type="entry name" value="His_kinase_dom"/>
</dbReference>
<dbReference type="InterPro" id="IPR050428">
    <property type="entry name" value="TCS_sensor_his_kinase"/>
</dbReference>
<keyword evidence="4" id="KW-0597">Phosphoprotein</keyword>
<evidence type="ECO:0000256" key="1">
    <source>
        <dbReference type="ARBA" id="ARBA00000085"/>
    </source>
</evidence>
<comment type="subcellular location">
    <subcellularLocation>
        <location evidence="2">Membrane</location>
    </subcellularLocation>
</comment>
<feature type="transmembrane region" description="Helical" evidence="10">
    <location>
        <begin position="126"/>
        <end position="150"/>
    </location>
</feature>
<evidence type="ECO:0000256" key="2">
    <source>
        <dbReference type="ARBA" id="ARBA00004370"/>
    </source>
</evidence>
<keyword evidence="5" id="KW-0808">Transferase</keyword>
<reference evidence="12 13" key="1">
    <citation type="submission" date="2019-01" db="EMBL/GenBank/DDBJ databases">
        <title>Pseudoxanthomonas composti sp. nov., isolated from compost.</title>
        <authorList>
            <person name="Yang G."/>
        </authorList>
    </citation>
    <scope>NUCLEOTIDE SEQUENCE [LARGE SCALE GENOMIC DNA]</scope>
    <source>
        <strain evidence="12 13">GSS15</strain>
    </source>
</reference>
<protein>
    <recommendedName>
        <fullName evidence="3">histidine kinase</fullName>
        <ecNumber evidence="3">2.7.13.3</ecNumber>
    </recommendedName>
</protein>
<dbReference type="RefSeq" id="WP_129471620.1">
    <property type="nucleotide sequence ID" value="NZ_SAWZ01000006.1"/>
</dbReference>
<keyword evidence="7 12" id="KW-0418">Kinase</keyword>
<dbReference type="InterPro" id="IPR003594">
    <property type="entry name" value="HATPase_dom"/>
</dbReference>
<proteinExistence type="predicted"/>
<gene>
    <name evidence="12" type="ORF">EPA99_12810</name>
</gene>
<dbReference type="SMART" id="SM00388">
    <property type="entry name" value="HisKA"/>
    <property type="match status" value="1"/>
</dbReference>
<dbReference type="SUPFAM" id="SSF55874">
    <property type="entry name" value="ATPase domain of HSP90 chaperone/DNA topoisomerase II/histidine kinase"/>
    <property type="match status" value="1"/>
</dbReference>
<dbReference type="InterPro" id="IPR036890">
    <property type="entry name" value="HATPase_C_sf"/>
</dbReference>
<evidence type="ECO:0000256" key="7">
    <source>
        <dbReference type="ARBA" id="ARBA00022777"/>
    </source>
</evidence>
<keyword evidence="13" id="KW-1185">Reference proteome</keyword>
<dbReference type="PANTHER" id="PTHR45436:SF16">
    <property type="entry name" value="HISTIDINE KINASE"/>
    <property type="match status" value="1"/>
</dbReference>
<dbReference type="SUPFAM" id="SSF47384">
    <property type="entry name" value="Homodimeric domain of signal transducing histidine kinase"/>
    <property type="match status" value="1"/>
</dbReference>
<dbReference type="Proteomes" id="UP000289784">
    <property type="component" value="Unassembled WGS sequence"/>
</dbReference>
<comment type="caution">
    <text evidence="12">The sequence shown here is derived from an EMBL/GenBank/DDBJ whole genome shotgun (WGS) entry which is preliminary data.</text>
</comment>
<dbReference type="CDD" id="cd00082">
    <property type="entry name" value="HisKA"/>
    <property type="match status" value="1"/>
</dbReference>
<keyword evidence="9 10" id="KW-0472">Membrane</keyword>
<evidence type="ECO:0000256" key="5">
    <source>
        <dbReference type="ARBA" id="ARBA00022679"/>
    </source>
</evidence>
<dbReference type="InterPro" id="IPR003661">
    <property type="entry name" value="HisK_dim/P_dom"/>
</dbReference>
<keyword evidence="8 10" id="KW-1133">Transmembrane helix</keyword>
<dbReference type="OrthoDB" id="9121563at2"/>
<evidence type="ECO:0000259" key="11">
    <source>
        <dbReference type="PROSITE" id="PS50109"/>
    </source>
</evidence>
<dbReference type="Gene3D" id="3.30.565.10">
    <property type="entry name" value="Histidine kinase-like ATPase, C-terminal domain"/>
    <property type="match status" value="1"/>
</dbReference>
<dbReference type="PANTHER" id="PTHR45436">
    <property type="entry name" value="SENSOR HISTIDINE KINASE YKOH"/>
    <property type="match status" value="1"/>
</dbReference>
<evidence type="ECO:0000313" key="12">
    <source>
        <dbReference type="EMBL" id="RXR04349.1"/>
    </source>
</evidence>
<dbReference type="Pfam" id="PF02518">
    <property type="entry name" value="HATPase_c"/>
    <property type="match status" value="1"/>
</dbReference>